<evidence type="ECO:0000313" key="2">
    <source>
        <dbReference type="Proteomes" id="UP000015106"/>
    </source>
</evidence>
<dbReference type="Gramene" id="TuG1812G0700001505.01.T01">
    <property type="protein sequence ID" value="TuG1812G0700001505.01.T01"/>
    <property type="gene ID" value="TuG1812G0700001505.01"/>
</dbReference>
<reference evidence="1" key="2">
    <citation type="submission" date="2018-03" db="EMBL/GenBank/DDBJ databases">
        <title>The Triticum urartu genome reveals the dynamic nature of wheat genome evolution.</title>
        <authorList>
            <person name="Ling H."/>
            <person name="Ma B."/>
            <person name="Shi X."/>
            <person name="Liu H."/>
            <person name="Dong L."/>
            <person name="Sun H."/>
            <person name="Cao Y."/>
            <person name="Gao Q."/>
            <person name="Zheng S."/>
            <person name="Li Y."/>
            <person name="Yu Y."/>
            <person name="Du H."/>
            <person name="Qi M."/>
            <person name="Li Y."/>
            <person name="Yu H."/>
            <person name="Cui Y."/>
            <person name="Wang N."/>
            <person name="Chen C."/>
            <person name="Wu H."/>
            <person name="Zhao Y."/>
            <person name="Zhang J."/>
            <person name="Li Y."/>
            <person name="Zhou W."/>
            <person name="Zhang B."/>
            <person name="Hu W."/>
            <person name="Eijk M."/>
            <person name="Tang J."/>
            <person name="Witsenboer H."/>
            <person name="Zhao S."/>
            <person name="Li Z."/>
            <person name="Zhang A."/>
            <person name="Wang D."/>
            <person name="Liang C."/>
        </authorList>
    </citation>
    <scope>NUCLEOTIDE SEQUENCE [LARGE SCALE GENOMIC DNA]</scope>
    <source>
        <strain evidence="1">cv. G1812</strain>
    </source>
</reference>
<sequence>MPPELPHPIGRRPRRHEVAGVAQFAVGEGASDASEAGASSTYASPWGSLCCWRTAAALLVWCETSRSPDGWGWRMAFPQLLIGGERGMEQQAHSSLNHHANLFLLLILNLWCTYSTCLFFWRDLCLFGCLGAAASRELADGVQYIDKVKVSMEQIRVRLLF</sequence>
<name>A0A8R7V2K8_TRIUA</name>
<reference evidence="1" key="3">
    <citation type="submission" date="2022-06" db="UniProtKB">
        <authorList>
            <consortium name="EnsemblPlants"/>
        </authorList>
    </citation>
    <scope>IDENTIFICATION</scope>
</reference>
<proteinExistence type="predicted"/>
<evidence type="ECO:0000313" key="1">
    <source>
        <dbReference type="EnsemblPlants" id="TuG1812G0700001505.01.T01"/>
    </source>
</evidence>
<keyword evidence="2" id="KW-1185">Reference proteome</keyword>
<accession>A0A8R7V2K8</accession>
<protein>
    <submittedName>
        <fullName evidence="1">Uncharacterized protein</fullName>
    </submittedName>
</protein>
<reference evidence="2" key="1">
    <citation type="journal article" date="2013" name="Nature">
        <title>Draft genome of the wheat A-genome progenitor Triticum urartu.</title>
        <authorList>
            <person name="Ling H.Q."/>
            <person name="Zhao S."/>
            <person name="Liu D."/>
            <person name="Wang J."/>
            <person name="Sun H."/>
            <person name="Zhang C."/>
            <person name="Fan H."/>
            <person name="Li D."/>
            <person name="Dong L."/>
            <person name="Tao Y."/>
            <person name="Gao C."/>
            <person name="Wu H."/>
            <person name="Li Y."/>
            <person name="Cui Y."/>
            <person name="Guo X."/>
            <person name="Zheng S."/>
            <person name="Wang B."/>
            <person name="Yu K."/>
            <person name="Liang Q."/>
            <person name="Yang W."/>
            <person name="Lou X."/>
            <person name="Chen J."/>
            <person name="Feng M."/>
            <person name="Jian J."/>
            <person name="Zhang X."/>
            <person name="Luo G."/>
            <person name="Jiang Y."/>
            <person name="Liu J."/>
            <person name="Wang Z."/>
            <person name="Sha Y."/>
            <person name="Zhang B."/>
            <person name="Wu H."/>
            <person name="Tang D."/>
            <person name="Shen Q."/>
            <person name="Xue P."/>
            <person name="Zou S."/>
            <person name="Wang X."/>
            <person name="Liu X."/>
            <person name="Wang F."/>
            <person name="Yang Y."/>
            <person name="An X."/>
            <person name="Dong Z."/>
            <person name="Zhang K."/>
            <person name="Zhang X."/>
            <person name="Luo M.C."/>
            <person name="Dvorak J."/>
            <person name="Tong Y."/>
            <person name="Wang J."/>
            <person name="Yang H."/>
            <person name="Li Z."/>
            <person name="Wang D."/>
            <person name="Zhang A."/>
            <person name="Wang J."/>
        </authorList>
    </citation>
    <scope>NUCLEOTIDE SEQUENCE</scope>
    <source>
        <strain evidence="2">cv. G1812</strain>
    </source>
</reference>
<dbReference type="Proteomes" id="UP000015106">
    <property type="component" value="Chromosome 7"/>
</dbReference>
<dbReference type="EnsemblPlants" id="TuG1812G0700001505.01.T01">
    <property type="protein sequence ID" value="TuG1812G0700001505.01.T01"/>
    <property type="gene ID" value="TuG1812G0700001505.01"/>
</dbReference>
<dbReference type="AlphaFoldDB" id="A0A8R7V2K8"/>
<organism evidence="1 2">
    <name type="scientific">Triticum urartu</name>
    <name type="common">Red wild einkorn</name>
    <name type="synonym">Crithodium urartu</name>
    <dbReference type="NCBI Taxonomy" id="4572"/>
    <lineage>
        <taxon>Eukaryota</taxon>
        <taxon>Viridiplantae</taxon>
        <taxon>Streptophyta</taxon>
        <taxon>Embryophyta</taxon>
        <taxon>Tracheophyta</taxon>
        <taxon>Spermatophyta</taxon>
        <taxon>Magnoliopsida</taxon>
        <taxon>Liliopsida</taxon>
        <taxon>Poales</taxon>
        <taxon>Poaceae</taxon>
        <taxon>BOP clade</taxon>
        <taxon>Pooideae</taxon>
        <taxon>Triticodae</taxon>
        <taxon>Triticeae</taxon>
        <taxon>Triticinae</taxon>
        <taxon>Triticum</taxon>
    </lineage>
</organism>